<dbReference type="InterPro" id="IPR018062">
    <property type="entry name" value="HTH_AraC-typ_CS"/>
</dbReference>
<dbReference type="PANTHER" id="PTHR47893:SF1">
    <property type="entry name" value="REGULATORY PROTEIN PCHR"/>
    <property type="match status" value="1"/>
</dbReference>
<dbReference type="InterPro" id="IPR053142">
    <property type="entry name" value="PchR_regulatory_protein"/>
</dbReference>
<keyword evidence="6" id="KW-1185">Reference proteome</keyword>
<keyword evidence="3" id="KW-0804">Transcription</keyword>
<name>A0AAX1NEC2_9BACT</name>
<dbReference type="KEGG" id="fya:KMW28_25055"/>
<evidence type="ECO:0000259" key="4">
    <source>
        <dbReference type="PROSITE" id="PS01124"/>
    </source>
</evidence>
<organism evidence="5 6">
    <name type="scientific">Flammeovirga yaeyamensis</name>
    <dbReference type="NCBI Taxonomy" id="367791"/>
    <lineage>
        <taxon>Bacteria</taxon>
        <taxon>Pseudomonadati</taxon>
        <taxon>Bacteroidota</taxon>
        <taxon>Cytophagia</taxon>
        <taxon>Cytophagales</taxon>
        <taxon>Flammeovirgaceae</taxon>
        <taxon>Flammeovirga</taxon>
    </lineage>
</organism>
<feature type="domain" description="HTH araC/xylS-type" evidence="4">
    <location>
        <begin position="220"/>
        <end position="318"/>
    </location>
</feature>
<proteinExistence type="predicted"/>
<accession>A0AAX1NEC2</accession>
<evidence type="ECO:0000256" key="1">
    <source>
        <dbReference type="ARBA" id="ARBA00023015"/>
    </source>
</evidence>
<dbReference type="RefSeq" id="WP_169663652.1">
    <property type="nucleotide sequence ID" value="NZ_CP076133.1"/>
</dbReference>
<keyword evidence="2" id="KW-0238">DNA-binding</keyword>
<dbReference type="AlphaFoldDB" id="A0AAX1NEC2"/>
<dbReference type="Pfam" id="PF12833">
    <property type="entry name" value="HTH_18"/>
    <property type="match status" value="1"/>
</dbReference>
<dbReference type="PANTHER" id="PTHR47893">
    <property type="entry name" value="REGULATORY PROTEIN PCHR"/>
    <property type="match status" value="1"/>
</dbReference>
<reference evidence="5 6" key="1">
    <citation type="submission" date="2021-05" db="EMBL/GenBank/DDBJ databases">
        <title>Comparative genomic studies on the polysaccharide-degrading batcterial strains of the Flammeovirga genus.</title>
        <authorList>
            <person name="Zewei F."/>
            <person name="Zheng Z."/>
            <person name="Yu L."/>
            <person name="Ruyue G."/>
            <person name="Yanhong M."/>
            <person name="Yuanyuan C."/>
            <person name="Jingyan G."/>
            <person name="Wenjun H."/>
        </authorList>
    </citation>
    <scope>NUCLEOTIDE SEQUENCE [LARGE SCALE GENOMIC DNA]</scope>
    <source>
        <strain evidence="5 6">NBRC:100898</strain>
    </source>
</reference>
<evidence type="ECO:0000313" key="6">
    <source>
        <dbReference type="Proteomes" id="UP000678679"/>
    </source>
</evidence>
<dbReference type="SMART" id="SM00342">
    <property type="entry name" value="HTH_ARAC"/>
    <property type="match status" value="1"/>
</dbReference>
<keyword evidence="1" id="KW-0805">Transcription regulation</keyword>
<dbReference type="SUPFAM" id="SSF46689">
    <property type="entry name" value="Homeodomain-like"/>
    <property type="match status" value="2"/>
</dbReference>
<evidence type="ECO:0000313" key="5">
    <source>
        <dbReference type="EMBL" id="QWG04163.1"/>
    </source>
</evidence>
<dbReference type="PROSITE" id="PS00041">
    <property type="entry name" value="HTH_ARAC_FAMILY_1"/>
    <property type="match status" value="1"/>
</dbReference>
<dbReference type="PROSITE" id="PS01124">
    <property type="entry name" value="HTH_ARAC_FAMILY_2"/>
    <property type="match status" value="1"/>
</dbReference>
<gene>
    <name evidence="5" type="ORF">KMW28_25055</name>
</gene>
<dbReference type="InterPro" id="IPR009057">
    <property type="entry name" value="Homeodomain-like_sf"/>
</dbReference>
<dbReference type="GO" id="GO:0043565">
    <property type="term" value="F:sequence-specific DNA binding"/>
    <property type="evidence" value="ECO:0007669"/>
    <property type="project" value="InterPro"/>
</dbReference>
<dbReference type="GO" id="GO:0003700">
    <property type="term" value="F:DNA-binding transcription factor activity"/>
    <property type="evidence" value="ECO:0007669"/>
    <property type="project" value="InterPro"/>
</dbReference>
<sequence>MNKHNFISLKKASELEAYFNQFTKIVQRENFYSGYSDHGTCNYWLFNEMETILNTVLFEFHVSQNTVIEDEIKSDNQYLALFIWESNVYFKGHCIGEGENVKSILFKKGDEIKLDLKENEHIKGIACSFSDRLLHHVLKEDALYFSNLFDDKPYLFHTMNQEMEHCIREIFSLQIDIPGKFGFKSSKIIELITHFLVNINQRRKESKEKYLTIDVREEMLEVKKMIISNLMEPPTLKELSREFGISIPKLRKTFRSVYGLTPHQFLIRERLFKTRRKVFTTSLSMSEISDLLGFADSSHFTKLYKKEFGNAPLRERKIQHCKIA</sequence>
<dbReference type="Gene3D" id="1.10.10.60">
    <property type="entry name" value="Homeodomain-like"/>
    <property type="match status" value="1"/>
</dbReference>
<evidence type="ECO:0000256" key="2">
    <source>
        <dbReference type="ARBA" id="ARBA00023125"/>
    </source>
</evidence>
<dbReference type="EMBL" id="CP076133">
    <property type="protein sequence ID" value="QWG04163.1"/>
    <property type="molecule type" value="Genomic_DNA"/>
</dbReference>
<evidence type="ECO:0000256" key="3">
    <source>
        <dbReference type="ARBA" id="ARBA00023163"/>
    </source>
</evidence>
<dbReference type="InterPro" id="IPR018060">
    <property type="entry name" value="HTH_AraC"/>
</dbReference>
<protein>
    <submittedName>
        <fullName evidence="5">Helix-turn-helix domain-containing protein</fullName>
    </submittedName>
</protein>
<dbReference type="Proteomes" id="UP000678679">
    <property type="component" value="Chromosome 2"/>
</dbReference>